<feature type="domain" description="Immunity protein 30" evidence="1">
    <location>
        <begin position="9"/>
        <end position="102"/>
    </location>
</feature>
<sequence length="148" mass="17790">MMIDQLMSNRIMSTEEEFILFEEALASLNKKYESDGLEEQTIEKLYLVLDDNCEAFEVMWGLVHFLEHIDRKAFYFVKTIPQINENAPEWMELMLKRRLNHKDVIHDLKQLYLLSPDIVQYHIKSVLNKIQKNNPDRFHEKVKFVLDM</sequence>
<dbReference type="RefSeq" id="WP_191141870.1">
    <property type="nucleotide sequence ID" value="NZ_JACXAH010000008.1"/>
</dbReference>
<comment type="caution">
    <text evidence="2">The sequence shown here is derived from an EMBL/GenBank/DDBJ whole genome shotgun (WGS) entry which is preliminary data.</text>
</comment>
<accession>A0A926NBA4</accession>
<dbReference type="InterPro" id="IPR029084">
    <property type="entry name" value="Imm30"/>
</dbReference>
<gene>
    <name evidence="2" type="ORF">IC620_07240</name>
</gene>
<evidence type="ECO:0000259" key="1">
    <source>
        <dbReference type="Pfam" id="PF15565"/>
    </source>
</evidence>
<dbReference type="AlphaFoldDB" id="A0A926NBA4"/>
<evidence type="ECO:0000313" key="3">
    <source>
        <dbReference type="Proteomes" id="UP000661691"/>
    </source>
</evidence>
<dbReference type="EMBL" id="JACXAH010000008">
    <property type="protein sequence ID" value="MBD1372155.1"/>
    <property type="molecule type" value="Genomic_DNA"/>
</dbReference>
<protein>
    <recommendedName>
        <fullName evidence="1">Immunity protein 30 domain-containing protein</fullName>
    </recommendedName>
</protein>
<proteinExistence type="predicted"/>
<organism evidence="2 3">
    <name type="scientific">Polycladospora coralii</name>
    <dbReference type="NCBI Taxonomy" id="2771432"/>
    <lineage>
        <taxon>Bacteria</taxon>
        <taxon>Bacillati</taxon>
        <taxon>Bacillota</taxon>
        <taxon>Bacilli</taxon>
        <taxon>Bacillales</taxon>
        <taxon>Thermoactinomycetaceae</taxon>
        <taxon>Polycladospora</taxon>
    </lineage>
</organism>
<dbReference type="Pfam" id="PF15565">
    <property type="entry name" value="Imm30"/>
    <property type="match status" value="1"/>
</dbReference>
<name>A0A926NBA4_9BACL</name>
<dbReference type="Proteomes" id="UP000661691">
    <property type="component" value="Unassembled WGS sequence"/>
</dbReference>
<evidence type="ECO:0000313" key="2">
    <source>
        <dbReference type="EMBL" id="MBD1372155.1"/>
    </source>
</evidence>
<keyword evidence="3" id="KW-1185">Reference proteome</keyword>
<reference evidence="2" key="1">
    <citation type="submission" date="2020-09" db="EMBL/GenBank/DDBJ databases">
        <title>A novel bacterium of genus Hazenella, isolated from South China Sea.</title>
        <authorList>
            <person name="Huang H."/>
            <person name="Mo K."/>
            <person name="Hu Y."/>
        </authorList>
    </citation>
    <scope>NUCLEOTIDE SEQUENCE</scope>
    <source>
        <strain evidence="2">IB182357</strain>
    </source>
</reference>